<dbReference type="InterPro" id="IPR036597">
    <property type="entry name" value="Fido-like_dom_sf"/>
</dbReference>
<dbReference type="HOGENOM" id="CLU_115697_7_0_5"/>
<proteinExistence type="predicted"/>
<organism evidence="2 3">
    <name type="scientific">Salipiger mucosus DSM 16094</name>
    <dbReference type="NCBI Taxonomy" id="1123237"/>
    <lineage>
        <taxon>Bacteria</taxon>
        <taxon>Pseudomonadati</taxon>
        <taxon>Pseudomonadota</taxon>
        <taxon>Alphaproteobacteria</taxon>
        <taxon>Rhodobacterales</taxon>
        <taxon>Roseobacteraceae</taxon>
        <taxon>Salipiger</taxon>
    </lineage>
</organism>
<reference evidence="3" key="1">
    <citation type="journal article" date="2014" name="Stand. Genomic Sci.">
        <title>Genome sequence of the exopolysaccharide-producing Salipiger mucosus type strain (DSM 16094(T)), a moderately halophilic member of the Roseobacter clade.</title>
        <authorList>
            <person name="Riedel T."/>
            <person name="Spring S."/>
            <person name="Fiebig A."/>
            <person name="Petersen J."/>
            <person name="Kyrpides N.C."/>
            <person name="Goker M."/>
            <person name="Klenk H.P."/>
        </authorList>
    </citation>
    <scope>NUCLEOTIDE SEQUENCE [LARGE SCALE GENOMIC DNA]</scope>
    <source>
        <strain evidence="3">DSM 16094</strain>
    </source>
</reference>
<dbReference type="EMBL" id="APVH01000015">
    <property type="protein sequence ID" value="EPX83562.1"/>
    <property type="molecule type" value="Genomic_DNA"/>
</dbReference>
<dbReference type="InterPro" id="IPR003812">
    <property type="entry name" value="Fido"/>
</dbReference>
<sequence length="164" mass="17553">MISRTADDNPLAVEDELGIPNCDTLVIFHDIEVGRSGGLPGLRDEGLLESAVGSVVNAMSFDPSMDQVDAAAKLAFGIMKNHPFADGNKRTALGAAEMTLRGAGYRIKEDFKTIADAIVDFAANAKDHTAMSDWLRERLEVTMDNALGEAPAGIRTAFSELSVR</sequence>
<dbReference type="InterPro" id="IPR053737">
    <property type="entry name" value="Type_II_TA_Toxin"/>
</dbReference>
<dbReference type="InterPro" id="IPR006440">
    <property type="entry name" value="Doc"/>
</dbReference>
<dbReference type="PANTHER" id="PTHR39426:SF1">
    <property type="entry name" value="HOMOLOGY TO DEATH-ON-CURING PROTEIN OF PHAGE P1"/>
    <property type="match status" value="1"/>
</dbReference>
<dbReference type="GO" id="GO:0016301">
    <property type="term" value="F:kinase activity"/>
    <property type="evidence" value="ECO:0007669"/>
    <property type="project" value="InterPro"/>
</dbReference>
<gene>
    <name evidence="2" type="ORF">Salmuc_02170</name>
</gene>
<dbReference type="AlphaFoldDB" id="S9QVI4"/>
<evidence type="ECO:0000313" key="2">
    <source>
        <dbReference type="EMBL" id="EPX83562.1"/>
    </source>
</evidence>
<evidence type="ECO:0000259" key="1">
    <source>
        <dbReference type="PROSITE" id="PS51459"/>
    </source>
</evidence>
<dbReference type="RefSeq" id="WP_021120114.1">
    <property type="nucleotide sequence ID" value="NZ_KE557274.1"/>
</dbReference>
<accession>S9QVI4</accession>
<dbReference type="OrthoDB" id="9802752at2"/>
<evidence type="ECO:0000313" key="3">
    <source>
        <dbReference type="Proteomes" id="UP000015347"/>
    </source>
</evidence>
<name>S9QVI4_9RHOB</name>
<comment type="caution">
    <text evidence="2">The sequence shown here is derived from an EMBL/GenBank/DDBJ whole genome shotgun (WGS) entry which is preliminary data.</text>
</comment>
<dbReference type="PANTHER" id="PTHR39426">
    <property type="entry name" value="HOMOLOGY TO DEATH-ON-CURING PROTEIN OF PHAGE P1"/>
    <property type="match status" value="1"/>
</dbReference>
<dbReference type="Proteomes" id="UP000015347">
    <property type="component" value="Unassembled WGS sequence"/>
</dbReference>
<dbReference type="Gene3D" id="1.20.120.1870">
    <property type="entry name" value="Fic/DOC protein, Fido domain"/>
    <property type="match status" value="1"/>
</dbReference>
<dbReference type="SUPFAM" id="SSF140931">
    <property type="entry name" value="Fic-like"/>
    <property type="match status" value="1"/>
</dbReference>
<protein>
    <submittedName>
        <fullName evidence="2">Death on curing protein, Doc toxin</fullName>
    </submittedName>
</protein>
<keyword evidence="3" id="KW-1185">Reference proteome</keyword>
<feature type="domain" description="Fido" evidence="1">
    <location>
        <begin position="20"/>
        <end position="137"/>
    </location>
</feature>
<dbReference type="Pfam" id="PF02661">
    <property type="entry name" value="Fic"/>
    <property type="match status" value="1"/>
</dbReference>
<dbReference type="STRING" id="1123237.Salmuc_02170"/>
<dbReference type="PROSITE" id="PS51459">
    <property type="entry name" value="FIDO"/>
    <property type="match status" value="1"/>
</dbReference>
<dbReference type="NCBIfam" id="TIGR01550">
    <property type="entry name" value="DOC_P1"/>
    <property type="match status" value="1"/>
</dbReference>
<dbReference type="eggNOG" id="COG3654">
    <property type="taxonomic scope" value="Bacteria"/>
</dbReference>